<dbReference type="RefSeq" id="WP_090476992.1">
    <property type="nucleotide sequence ID" value="NZ_FOWZ01000001.1"/>
</dbReference>
<proteinExistence type="predicted"/>
<dbReference type="EMBL" id="FOWZ01000001">
    <property type="protein sequence ID" value="SFO88074.1"/>
    <property type="molecule type" value="Genomic_DNA"/>
</dbReference>
<reference evidence="3" key="1">
    <citation type="submission" date="2016-10" db="EMBL/GenBank/DDBJ databases">
        <authorList>
            <person name="Varghese N."/>
            <person name="Submissions S."/>
        </authorList>
    </citation>
    <scope>NUCLEOTIDE SEQUENCE [LARGE SCALE GENOMIC DNA]</scope>
    <source>
        <strain evidence="3">CGMCC 1.7715</strain>
    </source>
</reference>
<protein>
    <submittedName>
        <fullName evidence="2">Uncharacterized protein</fullName>
    </submittedName>
</protein>
<gene>
    <name evidence="2" type="ORF">SAMN04488060_0502</name>
</gene>
<keyword evidence="1" id="KW-0732">Signal</keyword>
<sequence>MILATAASLLLVSSQAGEAVTAEYPEDSETWALEYPSLIGAFVDDYYSCLKSGNYIVGDGRGFADQYRGDIQRCAKQAVKLEQGANDRLSERGRTDEASPEHVAEIFETIRRIHVARGADLDGLIAAGLSNHRRYRAEQETTVDAACVARVTELRTQREDFAATEGPKLEHIHDKDEYSDEDRLALMNYSTELLRLTRMMQFEMRRCPGSEIADNTAQDQVPNS</sequence>
<dbReference type="STRING" id="604088.SAMN04488060_0502"/>
<feature type="signal peptide" evidence="1">
    <location>
        <begin position="1"/>
        <end position="18"/>
    </location>
</feature>
<evidence type="ECO:0000256" key="1">
    <source>
        <dbReference type="SAM" id="SignalP"/>
    </source>
</evidence>
<dbReference type="AlphaFoldDB" id="A0A1I5KSP5"/>
<evidence type="ECO:0000313" key="2">
    <source>
        <dbReference type="EMBL" id="SFO88074.1"/>
    </source>
</evidence>
<accession>A0A1I5KSP5</accession>
<evidence type="ECO:0000313" key="3">
    <source>
        <dbReference type="Proteomes" id="UP000199331"/>
    </source>
</evidence>
<name>A0A1I5KSP5_9SPHN</name>
<organism evidence="2 3">
    <name type="scientific">Qipengyuania nanhaisediminis</name>
    <dbReference type="NCBI Taxonomy" id="604088"/>
    <lineage>
        <taxon>Bacteria</taxon>
        <taxon>Pseudomonadati</taxon>
        <taxon>Pseudomonadota</taxon>
        <taxon>Alphaproteobacteria</taxon>
        <taxon>Sphingomonadales</taxon>
        <taxon>Erythrobacteraceae</taxon>
        <taxon>Qipengyuania</taxon>
    </lineage>
</organism>
<dbReference type="OrthoDB" id="7391078at2"/>
<feature type="chain" id="PRO_5011550240" evidence="1">
    <location>
        <begin position="19"/>
        <end position="224"/>
    </location>
</feature>
<keyword evidence="3" id="KW-1185">Reference proteome</keyword>
<dbReference type="Proteomes" id="UP000199331">
    <property type="component" value="Unassembled WGS sequence"/>
</dbReference>